<protein>
    <submittedName>
        <fullName evidence="1">Uncharacterized protein</fullName>
    </submittedName>
</protein>
<accession>W8R9U6</accession>
<evidence type="ECO:0000313" key="1">
    <source>
        <dbReference type="EMBL" id="AHL67631.1"/>
    </source>
</evidence>
<gene>
    <name evidence="1" type="ORF">AMIV_144</name>
</gene>
<dbReference type="RefSeq" id="YP_009021215.1">
    <property type="nucleotide sequence ID" value="NC_023848.1"/>
</dbReference>
<organism evidence="1 2">
    <name type="scientific">Chloriridovirus anopheles1</name>
    <dbReference type="NCBI Taxonomy" id="1465751"/>
    <lineage>
        <taxon>Viruses</taxon>
        <taxon>Varidnaviria</taxon>
        <taxon>Bamfordvirae</taxon>
        <taxon>Nucleocytoviricota</taxon>
        <taxon>Megaviricetes</taxon>
        <taxon>Pimascovirales</taxon>
        <taxon>Pimascovirales incertae sedis</taxon>
        <taxon>Iridoviridae</taxon>
        <taxon>Betairidovirinae</taxon>
        <taxon>Chloriridovirus</taxon>
    </lineage>
</organism>
<dbReference type="KEGG" id="vg:18938305"/>
<dbReference type="EMBL" id="KF938901">
    <property type="protein sequence ID" value="AHL67631.1"/>
    <property type="molecule type" value="Genomic_DNA"/>
</dbReference>
<dbReference type="OrthoDB" id="10492at10239"/>
<reference evidence="1 2" key="1">
    <citation type="submission" date="2013-12" db="EMBL/GenBank/DDBJ databases">
        <authorList>
            <person name="Tong Y."/>
            <person name="Zhang J."/>
            <person name="Huang Y."/>
            <person name="Li S."/>
            <person name="Pei G."/>
            <person name="Zhang Z."/>
            <person name="Mi Z."/>
            <person name="An X."/>
        </authorList>
    </citation>
    <scope>NUCLEOTIDE SEQUENCE [LARGE SCALE GENOMIC DNA]</scope>
    <source>
        <strain evidence="1">AMIV</strain>
    </source>
</reference>
<proteinExistence type="predicted"/>
<name>W8R9U6_9VIRU</name>
<sequence length="469" mass="55153">MTNDIFNLLLPLENRVALLHSMDENQQYECIKRLLDIYRISRIKKLEKFFQYICTFTTRTPIHLKLEMLDLFTSKTKGIKQAYTNVMFLLTKKSFVSKESWMLLKGLLKEYIEIVGVNEGEKYMKNIAAVKFLKYRTPHSFAEIFDLFLPLQNIHLHEFLYTTFKQYLSVKEQLLVLQIIYNHEELHTQDLFNIANDKTETLNLRLEACDILSLKGSSDTVEKVKRILDDILPQDMIYLNPENVHLTSVYQSVQNTLNTLLQKNKGLKAPDSLHNILLDYFVTKYRDYNCTNLNKIKIVLNRIFNFNFLKFTKFQLTLKEIMENVWLVMDVSESKSELLLRLEQELLDMYETCSQGFVTRLINVLSGFYVPGCENPLGITISYEDEIYAIFSAKVNKLVSEACEPLKDVLMEELLVPTNEPENRLNLVRYLRPHLPKLWNEIFANFENVLTPVDLDLYCRKVTMRYEGC</sequence>
<dbReference type="Proteomes" id="UP000110868">
    <property type="component" value="Segment"/>
</dbReference>
<evidence type="ECO:0000313" key="2">
    <source>
        <dbReference type="Proteomes" id="UP000110868"/>
    </source>
</evidence>
<keyword evidence="2" id="KW-1185">Reference proteome</keyword>
<dbReference type="GeneID" id="18938305"/>